<evidence type="ECO:0000256" key="16">
    <source>
        <dbReference type="RuleBase" id="RU369120"/>
    </source>
</evidence>
<keyword evidence="8 16" id="KW-0752">Steroid biosynthesis</keyword>
<keyword evidence="11 16" id="KW-0756">Sterol biosynthesis</keyword>
<keyword evidence="10 16" id="KW-0560">Oxidoreductase</keyword>
<keyword evidence="15 16" id="KW-0753">Steroid metabolism</keyword>
<comment type="subcellular location">
    <subcellularLocation>
        <location evidence="16">Endoplasmic reticulum membrane</location>
        <topology evidence="16">Multi-pass membrane protein</topology>
    </subcellularLocation>
    <subcellularLocation>
        <location evidence="1">Membrane</location>
        <topology evidence="1">Multi-pass membrane protein</topology>
    </subcellularLocation>
    <subcellularLocation>
        <location evidence="16">Microsome membrane</location>
        <topology evidence="16">Multi-pass membrane protein</topology>
    </subcellularLocation>
</comment>
<keyword evidence="9 16" id="KW-1133">Transmembrane helix</keyword>
<sequence>MCYWSHKNICGFDITKCKRFNVCEHFSKAPHDQLLFLSLQVVINLGMLMKEVELRGSPSLSMILVNCFQLLYVADALWNEEAVLTTMDIVHDGFGFMLVFGDLAWVPFTYSLQASFLVVHPQTLSLLKAAVIVALNGAGYYIFRKSNSQKNQFRRDPTHPSVSGLETIATATGKRLLVSGWWGLVRHPNYLGDLLMALAWSLPCGFAHLLPYFYVIYFTVLLIHREARDERQCRAKYGLAWDTYCRRVPYRIFPYIY</sequence>
<dbReference type="EMBL" id="JAHRIM010022579">
    <property type="protein sequence ID" value="MEQ2263456.1"/>
    <property type="molecule type" value="Genomic_DNA"/>
</dbReference>
<comment type="catalytic activity">
    <reaction evidence="16">
        <text>4,4-dimethyl-5alpha-cholesta-8,24-dien-3beta-ol + NADP(+) = 4,4-dimethyl-5alpha-cholesta-8,14,24-trien-3beta-ol + NADPH + H(+)</text>
        <dbReference type="Rhea" id="RHEA:18561"/>
        <dbReference type="ChEBI" id="CHEBI:15378"/>
        <dbReference type="ChEBI" id="CHEBI:17813"/>
        <dbReference type="ChEBI" id="CHEBI:18364"/>
        <dbReference type="ChEBI" id="CHEBI:57783"/>
        <dbReference type="ChEBI" id="CHEBI:58349"/>
        <dbReference type="EC" id="1.3.1.70"/>
    </reaction>
</comment>
<feature type="transmembrane region" description="Helical" evidence="16">
    <location>
        <begin position="124"/>
        <end position="143"/>
    </location>
</feature>
<keyword evidence="13 16" id="KW-0472">Membrane</keyword>
<comment type="function">
    <text evidence="16">Catalyzes the reduction of the C14-unsaturated bond of lanosterol, as part of the metabolic pathway leading to cholesterol biosynthesis.</text>
</comment>
<comment type="caution">
    <text evidence="17">The sequence shown here is derived from an EMBL/GenBank/DDBJ whole genome shotgun (WGS) entry which is preliminary data.</text>
</comment>
<feature type="transmembrane region" description="Helical" evidence="16">
    <location>
        <begin position="94"/>
        <end position="112"/>
    </location>
</feature>
<proteinExistence type="inferred from homology"/>
<comment type="caution">
    <text evidence="16">Lacks conserved residue(s) required for the propagation of feature annotation.</text>
</comment>
<dbReference type="Gene3D" id="1.20.120.1630">
    <property type="match status" value="1"/>
</dbReference>
<evidence type="ECO:0000256" key="10">
    <source>
        <dbReference type="ARBA" id="ARBA00023002"/>
    </source>
</evidence>
<evidence type="ECO:0000256" key="12">
    <source>
        <dbReference type="ARBA" id="ARBA00023098"/>
    </source>
</evidence>
<evidence type="ECO:0000256" key="1">
    <source>
        <dbReference type="ARBA" id="ARBA00004141"/>
    </source>
</evidence>
<name>A0ABV0W1P1_9TELE</name>
<comment type="similarity">
    <text evidence="3 16">Belongs to the ERG4/ERG24 family.</text>
</comment>
<comment type="pathway">
    <text evidence="2 16">Steroid biosynthesis; cholesterol biosynthesis.</text>
</comment>
<evidence type="ECO:0000256" key="14">
    <source>
        <dbReference type="ARBA" id="ARBA00023166"/>
    </source>
</evidence>
<dbReference type="InterPro" id="IPR018083">
    <property type="entry name" value="Sterol_reductase_CS"/>
</dbReference>
<gene>
    <name evidence="17" type="primary">TM7SF2</name>
    <name evidence="17" type="ORF">XENORESO_007984</name>
</gene>
<evidence type="ECO:0000256" key="6">
    <source>
        <dbReference type="ARBA" id="ARBA00022692"/>
    </source>
</evidence>
<evidence type="ECO:0000256" key="9">
    <source>
        <dbReference type="ARBA" id="ARBA00022989"/>
    </source>
</evidence>
<evidence type="ECO:0000256" key="5">
    <source>
        <dbReference type="ARBA" id="ARBA00022548"/>
    </source>
</evidence>
<dbReference type="Proteomes" id="UP001444071">
    <property type="component" value="Unassembled WGS sequence"/>
</dbReference>
<keyword evidence="6 16" id="KW-0812">Transmembrane</keyword>
<evidence type="ECO:0000256" key="2">
    <source>
        <dbReference type="ARBA" id="ARBA00004770"/>
    </source>
</evidence>
<keyword evidence="7 16" id="KW-0152">Cholesterol biosynthesis</keyword>
<evidence type="ECO:0000256" key="8">
    <source>
        <dbReference type="ARBA" id="ARBA00022955"/>
    </source>
</evidence>
<feature type="transmembrane region" description="Helical" evidence="16">
    <location>
        <begin position="197"/>
        <end position="223"/>
    </location>
</feature>
<reference evidence="17 18" key="1">
    <citation type="submission" date="2021-06" db="EMBL/GenBank/DDBJ databases">
        <authorList>
            <person name="Palmer J.M."/>
        </authorList>
    </citation>
    <scope>NUCLEOTIDE SEQUENCE [LARGE SCALE GENOMIC DNA]</scope>
    <source>
        <strain evidence="17 18">XR_2019</strain>
        <tissue evidence="17">Muscle</tissue>
    </source>
</reference>
<evidence type="ECO:0000313" key="17">
    <source>
        <dbReference type="EMBL" id="MEQ2263456.1"/>
    </source>
</evidence>
<evidence type="ECO:0000256" key="11">
    <source>
        <dbReference type="ARBA" id="ARBA00023011"/>
    </source>
</evidence>
<protein>
    <recommendedName>
        <fullName evidence="16">Delta(14)-sterol reductase TM7SF2</fullName>
        <shortName evidence="16">Delta-14-SR</shortName>
        <ecNumber evidence="16">1.3.1.70</ecNumber>
    </recommendedName>
    <alternativeName>
        <fullName evidence="16">3-beta-hydroxysterol Delta (14)-reductase</fullName>
    </alternativeName>
    <alternativeName>
        <fullName evidence="16">C-14 sterol reductase</fullName>
    </alternativeName>
    <alternativeName>
        <fullName evidence="16">Sterol C14-reductase</fullName>
    </alternativeName>
    <alternativeName>
        <fullName evidence="16">Transmembrane 7 superfamily member 2</fullName>
    </alternativeName>
</protein>
<keyword evidence="16" id="KW-0256">Endoplasmic reticulum</keyword>
<keyword evidence="12 16" id="KW-0443">Lipid metabolism</keyword>
<keyword evidence="18" id="KW-1185">Reference proteome</keyword>
<evidence type="ECO:0000256" key="15">
    <source>
        <dbReference type="ARBA" id="ARBA00023221"/>
    </source>
</evidence>
<evidence type="ECO:0000256" key="13">
    <source>
        <dbReference type="ARBA" id="ARBA00023136"/>
    </source>
</evidence>
<dbReference type="InterPro" id="IPR001171">
    <property type="entry name" value="ERG24_DHCR-like"/>
</dbReference>
<evidence type="ECO:0000256" key="4">
    <source>
        <dbReference type="ARBA" id="ARBA00022516"/>
    </source>
</evidence>
<keyword evidence="4 16" id="KW-0444">Lipid biosynthesis</keyword>
<dbReference type="PROSITE" id="PS01018">
    <property type="entry name" value="STEROL_REDUCT_2"/>
    <property type="match status" value="1"/>
</dbReference>
<evidence type="ECO:0000256" key="3">
    <source>
        <dbReference type="ARBA" id="ARBA00005402"/>
    </source>
</evidence>
<accession>A0ABV0W1P1</accession>
<organism evidence="17 18">
    <name type="scientific">Xenotaenia resolanae</name>
    <dbReference type="NCBI Taxonomy" id="208358"/>
    <lineage>
        <taxon>Eukaryota</taxon>
        <taxon>Metazoa</taxon>
        <taxon>Chordata</taxon>
        <taxon>Craniata</taxon>
        <taxon>Vertebrata</taxon>
        <taxon>Euteleostomi</taxon>
        <taxon>Actinopterygii</taxon>
        <taxon>Neopterygii</taxon>
        <taxon>Teleostei</taxon>
        <taxon>Neoteleostei</taxon>
        <taxon>Acanthomorphata</taxon>
        <taxon>Ovalentaria</taxon>
        <taxon>Atherinomorphae</taxon>
        <taxon>Cyprinodontiformes</taxon>
        <taxon>Goodeidae</taxon>
        <taxon>Xenotaenia</taxon>
    </lineage>
</organism>
<evidence type="ECO:0000256" key="7">
    <source>
        <dbReference type="ARBA" id="ARBA00022778"/>
    </source>
</evidence>
<dbReference type="Pfam" id="PF01222">
    <property type="entry name" value="ERG4_ERG24"/>
    <property type="match status" value="1"/>
</dbReference>
<keyword evidence="5 16" id="KW-0153">Cholesterol metabolism</keyword>
<dbReference type="PANTHER" id="PTHR21257:SF52">
    <property type="entry name" value="DELTA(14)-STEROL REDUCTASE TM7SF2"/>
    <property type="match status" value="1"/>
</dbReference>
<dbReference type="PANTHER" id="PTHR21257">
    <property type="entry name" value="DELTA(14)-STEROL REDUCTASE"/>
    <property type="match status" value="1"/>
</dbReference>
<evidence type="ECO:0000313" key="18">
    <source>
        <dbReference type="Proteomes" id="UP001444071"/>
    </source>
</evidence>
<keyword evidence="14 16" id="KW-1207">Sterol metabolism</keyword>
<dbReference type="EC" id="1.3.1.70" evidence="16"/>
<feature type="transmembrane region" description="Helical" evidence="16">
    <location>
        <begin position="57"/>
        <end position="74"/>
    </location>
</feature>